<protein>
    <recommendedName>
        <fullName evidence="4">Sortase family protein</fullName>
    </recommendedName>
</protein>
<dbReference type="STRING" id="1618490.US90_C0022G0009"/>
<evidence type="ECO:0008006" key="4">
    <source>
        <dbReference type="Google" id="ProtNLM"/>
    </source>
</evidence>
<name>A0A0G0MUD2_9BACT</name>
<organism evidence="2 3">
    <name type="scientific">Candidatus Shapirobacteria bacterium GW2011_GWE2_38_30</name>
    <dbReference type="NCBI Taxonomy" id="1618490"/>
    <lineage>
        <taxon>Bacteria</taxon>
        <taxon>Candidatus Shapironibacteriota</taxon>
    </lineage>
</organism>
<gene>
    <name evidence="2" type="ORF">US90_C0022G0009</name>
</gene>
<keyword evidence="1" id="KW-0378">Hydrolase</keyword>
<evidence type="ECO:0000313" key="3">
    <source>
        <dbReference type="Proteomes" id="UP000034406"/>
    </source>
</evidence>
<dbReference type="InterPro" id="IPR023365">
    <property type="entry name" value="Sortase_dom-sf"/>
</dbReference>
<comment type="caution">
    <text evidence="2">The sequence shown here is derived from an EMBL/GenBank/DDBJ whole genome shotgun (WGS) entry which is preliminary data.</text>
</comment>
<dbReference type="Proteomes" id="UP000034406">
    <property type="component" value="Unassembled WGS sequence"/>
</dbReference>
<dbReference type="NCBIfam" id="TIGR01076">
    <property type="entry name" value="sortase_fam"/>
    <property type="match status" value="1"/>
</dbReference>
<reference evidence="2 3" key="1">
    <citation type="journal article" date="2015" name="Nature">
        <title>rRNA introns, odd ribosomes, and small enigmatic genomes across a large radiation of phyla.</title>
        <authorList>
            <person name="Brown C.T."/>
            <person name="Hug L.A."/>
            <person name="Thomas B.C."/>
            <person name="Sharon I."/>
            <person name="Castelle C.J."/>
            <person name="Singh A."/>
            <person name="Wilkins M.J."/>
            <person name="Williams K.H."/>
            <person name="Banfield J.F."/>
        </authorList>
    </citation>
    <scope>NUCLEOTIDE SEQUENCE [LARGE SCALE GENOMIC DNA]</scope>
</reference>
<sequence>MAYLYLKKKQAKIKRSRVTPKNKKIISGLLFLLGIYVFASAIFPIIKFQIEYSFRFNQIVSPLSSRFYNQGSSILGDLTTDYTQLNNWFVNQPEISQDSDSPSGVLASAAPISYTISIPKLKISDAIVIIGSTDLKKSLIQYPQTALPGALGNAVVFGHSVLPQFFNPKSYLTIFSTLYKLKPGDDILVNYDKVTYKYLVQDMYEVQPTDLSVLEQHFDARYMTIITCSPPGTYLRRLVIKTRIVDI</sequence>
<dbReference type="Gene3D" id="2.40.260.10">
    <property type="entry name" value="Sortase"/>
    <property type="match status" value="1"/>
</dbReference>
<dbReference type="Pfam" id="PF04203">
    <property type="entry name" value="Sortase"/>
    <property type="match status" value="1"/>
</dbReference>
<dbReference type="GO" id="GO:0016787">
    <property type="term" value="F:hydrolase activity"/>
    <property type="evidence" value="ECO:0007669"/>
    <property type="project" value="UniProtKB-KW"/>
</dbReference>
<dbReference type="AlphaFoldDB" id="A0A0G0MUD2"/>
<proteinExistence type="predicted"/>
<evidence type="ECO:0000256" key="1">
    <source>
        <dbReference type="ARBA" id="ARBA00022801"/>
    </source>
</evidence>
<evidence type="ECO:0000313" key="2">
    <source>
        <dbReference type="EMBL" id="KKQ68546.1"/>
    </source>
</evidence>
<accession>A0A0G0MUD2</accession>
<dbReference type="EMBL" id="LBUT01000022">
    <property type="protein sequence ID" value="KKQ68546.1"/>
    <property type="molecule type" value="Genomic_DNA"/>
</dbReference>
<dbReference type="SUPFAM" id="SSF63817">
    <property type="entry name" value="Sortase"/>
    <property type="match status" value="1"/>
</dbReference>
<dbReference type="InterPro" id="IPR005754">
    <property type="entry name" value="Sortase"/>
</dbReference>